<dbReference type="Proteomes" id="UP000474957">
    <property type="component" value="Unassembled WGS sequence"/>
</dbReference>
<organism evidence="1 2">
    <name type="scientific">Halovulum marinum</name>
    <dbReference type="NCBI Taxonomy" id="2662447"/>
    <lineage>
        <taxon>Bacteria</taxon>
        <taxon>Pseudomonadati</taxon>
        <taxon>Pseudomonadota</taxon>
        <taxon>Alphaproteobacteria</taxon>
        <taxon>Rhodobacterales</taxon>
        <taxon>Paracoccaceae</taxon>
        <taxon>Halovulum</taxon>
    </lineage>
</organism>
<keyword evidence="2" id="KW-1185">Reference proteome</keyword>
<dbReference type="Gene3D" id="3.40.50.2000">
    <property type="entry name" value="Glycogen Phosphorylase B"/>
    <property type="match status" value="1"/>
</dbReference>
<protein>
    <submittedName>
        <fullName evidence="1">Glycosyl transferase</fullName>
    </submittedName>
</protein>
<evidence type="ECO:0000313" key="2">
    <source>
        <dbReference type="Proteomes" id="UP000474957"/>
    </source>
</evidence>
<dbReference type="SUPFAM" id="SSF53756">
    <property type="entry name" value="UDP-Glycosyltransferase/glycogen phosphorylase"/>
    <property type="match status" value="1"/>
</dbReference>
<evidence type="ECO:0000313" key="1">
    <source>
        <dbReference type="EMBL" id="MSU90640.1"/>
    </source>
</evidence>
<name>A0A6L5Z3I8_9RHOB</name>
<dbReference type="EMBL" id="WIND01000011">
    <property type="protein sequence ID" value="MSU90640.1"/>
    <property type="molecule type" value="Genomic_DNA"/>
</dbReference>
<accession>A0A6L5Z3I8</accession>
<gene>
    <name evidence="1" type="ORF">GE300_13625</name>
</gene>
<dbReference type="RefSeq" id="WP_154447131.1">
    <property type="nucleotide sequence ID" value="NZ_WIND01000011.1"/>
</dbReference>
<proteinExistence type="predicted"/>
<reference evidence="1 2" key="1">
    <citation type="submission" date="2019-10" db="EMBL/GenBank/DDBJ databases">
        <title>Cognatihalovulum marinum gen. nov. sp. nov., a new member of the family Rhodobacteraceae isolated from deep seawater of the Northwest Indian Ocean.</title>
        <authorList>
            <person name="Ruan C."/>
            <person name="Wang J."/>
            <person name="Zheng X."/>
            <person name="Song L."/>
            <person name="Zhu Y."/>
            <person name="Huang Y."/>
            <person name="Lu Z."/>
            <person name="Du W."/>
            <person name="Huang L."/>
            <person name="Dai X."/>
        </authorList>
    </citation>
    <scope>NUCLEOTIDE SEQUENCE [LARGE SCALE GENOMIC DNA]</scope>
    <source>
        <strain evidence="1 2">2CG4</strain>
    </source>
</reference>
<keyword evidence="1" id="KW-0808">Transferase</keyword>
<dbReference type="AlphaFoldDB" id="A0A6L5Z3I8"/>
<sequence length="385" mass="42035">MTPRRVIVFAFDVTEASQIRTIRAIRACGACVRSVSFRRGNMNAGFQPDWPDTALGLAPNGVGPRRLLALARGALRVLWHRRRLRGADVLLARNLDMALLALLGRWASGSRAPLVYQCLDIHGLFARRGPRAALARRAERFVLDRTHRLAVSSPRYLAAHFVPVHGWRGRTQVIENGIWWPDGAPPRPAPGVAAAEGPLRLGWVGTLRCPRTLALLADVADRMGPRVQIVLRGVVHRHQLPEFDRVLSLRPNMRYDGPYTYPDGLAQAYRGLDCVWAQDLWQAGANSDWLLPNRLYEAGYFGCPAIAVAGTETARAVQQRALGLVIPEASAARLIPALEAGRTALTRLRRGLLARPADEFCLSPGAVAGMLDLAAADPAGVPRAA</sequence>
<dbReference type="GO" id="GO:0016740">
    <property type="term" value="F:transferase activity"/>
    <property type="evidence" value="ECO:0007669"/>
    <property type="project" value="UniProtKB-KW"/>
</dbReference>
<comment type="caution">
    <text evidence="1">The sequence shown here is derived from an EMBL/GenBank/DDBJ whole genome shotgun (WGS) entry which is preliminary data.</text>
</comment>